<protein>
    <recommendedName>
        <fullName evidence="4">Alpha/beta hydrolase</fullName>
    </recommendedName>
</protein>
<dbReference type="AlphaFoldDB" id="A0A1Y4SVN1"/>
<evidence type="ECO:0000313" key="3">
    <source>
        <dbReference type="Proteomes" id="UP000195305"/>
    </source>
</evidence>
<organism evidence="2 3">
    <name type="scientific">Massilimicrobiota timonensis</name>
    <dbReference type="NCBI Taxonomy" id="1776392"/>
    <lineage>
        <taxon>Bacteria</taxon>
        <taxon>Bacillati</taxon>
        <taxon>Bacillota</taxon>
        <taxon>Erysipelotrichia</taxon>
        <taxon>Erysipelotrichales</taxon>
        <taxon>Erysipelotrichaceae</taxon>
        <taxon>Massilimicrobiota</taxon>
    </lineage>
</organism>
<dbReference type="PANTHER" id="PTHR43358:SF4">
    <property type="entry name" value="ALPHA_BETA HYDROLASE FOLD-1 DOMAIN-CONTAINING PROTEIN"/>
    <property type="match status" value="1"/>
</dbReference>
<sequence>MKKKLAVTTALASTLTASTLTASLALANQFAKKVLYREHLNKEDQGNWYEKLHAQKIKIQNHKGLYLQGYLIEKPEAKRTIVCLHELMASAKSLEKTVNYLESIFKDDHILMIDAHAHGLSDGYIRGFGYRDVFDLMYFNTYLLQKYGENHRLIMYGKGMGANTILNASGLGKLKNVDLIISEGAYNHVYHYLTKKCQREMKVPQYLAGRVIRKVMKNELKIDIKKMDTVELVKKNQIPTVYVHSKNDKDVPFQMVFPLYNHDASNKLLFPIKEEHLYDLKDKQDSYSLSLIEFMNENI</sequence>
<dbReference type="EMBL" id="NFLJ01000040">
    <property type="protein sequence ID" value="OUQ32863.1"/>
    <property type="molecule type" value="Genomic_DNA"/>
</dbReference>
<evidence type="ECO:0000313" key="2">
    <source>
        <dbReference type="EMBL" id="OUQ32863.1"/>
    </source>
</evidence>
<dbReference type="SUPFAM" id="SSF53474">
    <property type="entry name" value="alpha/beta-Hydrolases"/>
    <property type="match status" value="1"/>
</dbReference>
<dbReference type="PANTHER" id="PTHR43358">
    <property type="entry name" value="ALPHA/BETA-HYDROLASE"/>
    <property type="match status" value="1"/>
</dbReference>
<feature type="signal peptide" evidence="1">
    <location>
        <begin position="1"/>
        <end position="27"/>
    </location>
</feature>
<feature type="chain" id="PRO_5012938185" description="Alpha/beta hydrolase" evidence="1">
    <location>
        <begin position="28"/>
        <end position="299"/>
    </location>
</feature>
<dbReference type="InterPro" id="IPR029058">
    <property type="entry name" value="AB_hydrolase_fold"/>
</dbReference>
<keyword evidence="3" id="KW-1185">Reference proteome</keyword>
<dbReference type="Gene3D" id="3.40.50.1820">
    <property type="entry name" value="alpha/beta hydrolase"/>
    <property type="match status" value="1"/>
</dbReference>
<dbReference type="RefSeq" id="WP_087359523.1">
    <property type="nucleotide sequence ID" value="NZ_NFLJ01000040.1"/>
</dbReference>
<accession>A0A1Y4SVN1</accession>
<dbReference type="OrthoDB" id="9776685at2"/>
<keyword evidence="1" id="KW-0732">Signal</keyword>
<dbReference type="Proteomes" id="UP000195305">
    <property type="component" value="Unassembled WGS sequence"/>
</dbReference>
<dbReference type="InterPro" id="IPR052920">
    <property type="entry name" value="DNA-binding_regulatory"/>
</dbReference>
<evidence type="ECO:0008006" key="4">
    <source>
        <dbReference type="Google" id="ProtNLM"/>
    </source>
</evidence>
<gene>
    <name evidence="2" type="ORF">B5E75_11950</name>
</gene>
<evidence type="ECO:0000256" key="1">
    <source>
        <dbReference type="SAM" id="SignalP"/>
    </source>
</evidence>
<reference evidence="2 3" key="1">
    <citation type="journal article" date="2018" name="BMC Genomics">
        <title>Whole genome sequencing and function prediction of 133 gut anaerobes isolated from chicken caecum in pure cultures.</title>
        <authorList>
            <person name="Medvecky M."/>
            <person name="Cejkova D."/>
            <person name="Polansky O."/>
            <person name="Karasova D."/>
            <person name="Kubasova T."/>
            <person name="Cizek A."/>
            <person name="Rychlik I."/>
        </authorList>
    </citation>
    <scope>NUCLEOTIDE SEQUENCE [LARGE SCALE GENOMIC DNA]</scope>
    <source>
        <strain evidence="2 3">An13</strain>
    </source>
</reference>
<proteinExistence type="predicted"/>
<name>A0A1Y4SVN1_9FIRM</name>
<comment type="caution">
    <text evidence="2">The sequence shown here is derived from an EMBL/GenBank/DDBJ whole genome shotgun (WGS) entry which is preliminary data.</text>
</comment>